<evidence type="ECO:0000313" key="2">
    <source>
        <dbReference type="Proteomes" id="UP001145114"/>
    </source>
</evidence>
<evidence type="ECO:0000313" key="1">
    <source>
        <dbReference type="EMBL" id="KAJ1677775.1"/>
    </source>
</evidence>
<feature type="non-terminal residue" evidence="1">
    <location>
        <position position="347"/>
    </location>
</feature>
<name>A0ACC1HP28_9FUNG</name>
<accession>A0ACC1HP28</accession>
<sequence length="347" mass="37472">MFAPSQVGIEFTHTVLPENTIQKTLDETLDNLNNDPRVHGILVQLPLPGHLDERRVICSIDPAKDVDGFHPTNIGNLSKRSSKPLFYSCTPLGIIELLKRYNISVGGKRAVVVGRSDIVGQPVAAMLSNLNATVTVCHSHTVNLAREVGQGDIVVVAIGKAEFVKGSWIKPGAVVIDVGMNAIPDETKKAGFRWVGDVEFLEAKKNASFITPVPGGVGPMTVAMLLRNTVDSARRHFENSINTRVMPNPINPLSPVPSDIDIAMNQRPKPITELSRELKLSSSEVDFYGKYKAKVSLSVLDRLSGRSDGRYVVVAGINPTPLGEGKSTVTIGLTQAIGAHLHRPVFA</sequence>
<protein>
    <submittedName>
        <fullName evidence="1">Tetrahydrofolate synthase</fullName>
    </submittedName>
</protein>
<gene>
    <name evidence="1" type="primary">ADE3_2</name>
    <name evidence="1" type="ORF">EV182_005461</name>
</gene>
<reference evidence="1" key="1">
    <citation type="submission" date="2022-06" db="EMBL/GenBank/DDBJ databases">
        <title>Phylogenomic reconstructions and comparative analyses of Kickxellomycotina fungi.</title>
        <authorList>
            <person name="Reynolds N.K."/>
            <person name="Stajich J.E."/>
            <person name="Barry K."/>
            <person name="Grigoriev I.V."/>
            <person name="Crous P."/>
            <person name="Smith M.E."/>
        </authorList>
    </citation>
    <scope>NUCLEOTIDE SEQUENCE</scope>
    <source>
        <strain evidence="1">RSA 2271</strain>
    </source>
</reference>
<proteinExistence type="predicted"/>
<comment type="caution">
    <text evidence="1">The sequence shown here is derived from an EMBL/GenBank/DDBJ whole genome shotgun (WGS) entry which is preliminary data.</text>
</comment>
<keyword evidence="2" id="KW-1185">Reference proteome</keyword>
<organism evidence="1 2">
    <name type="scientific">Spiromyces aspiralis</name>
    <dbReference type="NCBI Taxonomy" id="68401"/>
    <lineage>
        <taxon>Eukaryota</taxon>
        <taxon>Fungi</taxon>
        <taxon>Fungi incertae sedis</taxon>
        <taxon>Zoopagomycota</taxon>
        <taxon>Kickxellomycotina</taxon>
        <taxon>Kickxellomycetes</taxon>
        <taxon>Kickxellales</taxon>
        <taxon>Kickxellaceae</taxon>
        <taxon>Spiromyces</taxon>
    </lineage>
</organism>
<dbReference type="Proteomes" id="UP001145114">
    <property type="component" value="Unassembled WGS sequence"/>
</dbReference>
<dbReference type="EMBL" id="JAMZIH010001953">
    <property type="protein sequence ID" value="KAJ1677775.1"/>
    <property type="molecule type" value="Genomic_DNA"/>
</dbReference>